<reference evidence="2" key="1">
    <citation type="submission" date="2020-01" db="EMBL/GenBank/DDBJ databases">
        <authorList>
            <person name="Mishra B."/>
        </authorList>
    </citation>
    <scope>NUCLEOTIDE SEQUENCE [LARGE SCALE GENOMIC DNA]</scope>
</reference>
<dbReference type="AlphaFoldDB" id="A0A6D2JLR2"/>
<proteinExistence type="predicted"/>
<gene>
    <name evidence="2" type="ORF">MERR_LOCUS27400</name>
</gene>
<feature type="compositionally biased region" description="Low complexity" evidence="1">
    <location>
        <begin position="63"/>
        <end position="83"/>
    </location>
</feature>
<evidence type="ECO:0000313" key="3">
    <source>
        <dbReference type="Proteomes" id="UP000467841"/>
    </source>
</evidence>
<organism evidence="2 3">
    <name type="scientific">Microthlaspi erraticum</name>
    <dbReference type="NCBI Taxonomy" id="1685480"/>
    <lineage>
        <taxon>Eukaryota</taxon>
        <taxon>Viridiplantae</taxon>
        <taxon>Streptophyta</taxon>
        <taxon>Embryophyta</taxon>
        <taxon>Tracheophyta</taxon>
        <taxon>Spermatophyta</taxon>
        <taxon>Magnoliopsida</taxon>
        <taxon>eudicotyledons</taxon>
        <taxon>Gunneridae</taxon>
        <taxon>Pentapetalae</taxon>
        <taxon>rosids</taxon>
        <taxon>malvids</taxon>
        <taxon>Brassicales</taxon>
        <taxon>Brassicaceae</taxon>
        <taxon>Coluteocarpeae</taxon>
        <taxon>Microthlaspi</taxon>
    </lineage>
</organism>
<protein>
    <submittedName>
        <fullName evidence="2">Uncharacterized protein</fullName>
    </submittedName>
</protein>
<name>A0A6D2JLR2_9BRAS</name>
<feature type="region of interest" description="Disordered" evidence="1">
    <location>
        <begin position="63"/>
        <end position="93"/>
    </location>
</feature>
<evidence type="ECO:0000256" key="1">
    <source>
        <dbReference type="SAM" id="MobiDB-lite"/>
    </source>
</evidence>
<dbReference type="OrthoDB" id="3863715at2759"/>
<sequence length="167" mass="18089">MEDDYQLMQRFLEGHWLSIRTQCRGGVYTTRAGLVELASSIEADQRQLVGLVAVQSAVAPTIQPQSQQLQHQHRGGSFSSRSGSGRGGSTEHCMASCPRREAVQDARVCYHRIEPGRLRPMCPKLQSMAVASIQPIATQPVVQIAAVQSAGQSGSAPRGYSGGDRRD</sequence>
<keyword evidence="3" id="KW-1185">Reference proteome</keyword>
<dbReference type="EMBL" id="CACVBM020001224">
    <property type="protein sequence ID" value="CAA7040165.1"/>
    <property type="molecule type" value="Genomic_DNA"/>
</dbReference>
<comment type="caution">
    <text evidence="2">The sequence shown here is derived from an EMBL/GenBank/DDBJ whole genome shotgun (WGS) entry which is preliminary data.</text>
</comment>
<accession>A0A6D2JLR2</accession>
<evidence type="ECO:0000313" key="2">
    <source>
        <dbReference type="EMBL" id="CAA7040165.1"/>
    </source>
</evidence>
<dbReference type="Proteomes" id="UP000467841">
    <property type="component" value="Unassembled WGS sequence"/>
</dbReference>
<feature type="region of interest" description="Disordered" evidence="1">
    <location>
        <begin position="148"/>
        <end position="167"/>
    </location>
</feature>